<evidence type="ECO:0000256" key="3">
    <source>
        <dbReference type="ARBA" id="ARBA00022723"/>
    </source>
</evidence>
<dbReference type="GO" id="GO:0046872">
    <property type="term" value="F:metal ion binding"/>
    <property type="evidence" value="ECO:0007669"/>
    <property type="project" value="UniProtKB-KW"/>
</dbReference>
<dbReference type="InterPro" id="IPR036820">
    <property type="entry name" value="Archease_dom_sf"/>
</dbReference>
<dbReference type="RefSeq" id="WP_043969083.1">
    <property type="nucleotide sequence ID" value="NZ_JXSX01000003.1"/>
</dbReference>
<sequence length="142" mass="14727">MRPGSGRGRRSVAHTADVRIEAWAPDREGCVAEAVAAMVETFADTTGAGPGVEAEFDVPAGDDADLLVGVLDEVIFRLETAGTLPVTTRVSATGSGGLRVRWRLVDTGAVELVGAVPKAVALQELRFGPGPRGWSCAVTLDV</sequence>
<accession>A0A0D0WTA9</accession>
<comment type="caution">
    <text evidence="6">The sequence shown here is derived from an EMBL/GenBank/DDBJ whole genome shotgun (WGS) entry which is preliminary data.</text>
</comment>
<dbReference type="SUPFAM" id="SSF69819">
    <property type="entry name" value="MTH1598-like"/>
    <property type="match status" value="1"/>
</dbReference>
<dbReference type="InterPro" id="IPR023572">
    <property type="entry name" value="Archease_dom"/>
</dbReference>
<gene>
    <name evidence="6" type="ORF">TK50_31160</name>
</gene>
<dbReference type="GO" id="GO:0008033">
    <property type="term" value="P:tRNA processing"/>
    <property type="evidence" value="ECO:0007669"/>
    <property type="project" value="UniProtKB-KW"/>
</dbReference>
<name>A0A0D0WTA9_9ACTN</name>
<organism evidence="6 7">
    <name type="scientific">Micromonospora haikouensis</name>
    <dbReference type="NCBI Taxonomy" id="686309"/>
    <lineage>
        <taxon>Bacteria</taxon>
        <taxon>Bacillati</taxon>
        <taxon>Actinomycetota</taxon>
        <taxon>Actinomycetes</taxon>
        <taxon>Micromonosporales</taxon>
        <taxon>Micromonosporaceae</taxon>
        <taxon>Micromonospora</taxon>
    </lineage>
</organism>
<keyword evidence="7" id="KW-1185">Reference proteome</keyword>
<dbReference type="Pfam" id="PF01951">
    <property type="entry name" value="Archease"/>
    <property type="match status" value="1"/>
</dbReference>
<evidence type="ECO:0000256" key="4">
    <source>
        <dbReference type="ARBA" id="ARBA00022837"/>
    </source>
</evidence>
<evidence type="ECO:0000313" key="7">
    <source>
        <dbReference type="Proteomes" id="UP000032254"/>
    </source>
</evidence>
<comment type="similarity">
    <text evidence="1">Belongs to the archease family.</text>
</comment>
<dbReference type="EMBL" id="JXSX01000003">
    <property type="protein sequence ID" value="KIR61904.1"/>
    <property type="molecule type" value="Genomic_DNA"/>
</dbReference>
<evidence type="ECO:0000256" key="2">
    <source>
        <dbReference type="ARBA" id="ARBA00022694"/>
    </source>
</evidence>
<evidence type="ECO:0000256" key="1">
    <source>
        <dbReference type="ARBA" id="ARBA00007963"/>
    </source>
</evidence>
<keyword evidence="3" id="KW-0479">Metal-binding</keyword>
<dbReference type="OrthoDB" id="3827441at2"/>
<keyword evidence="4" id="KW-0106">Calcium</keyword>
<dbReference type="GeneID" id="301308460"/>
<dbReference type="PATRIC" id="fig|47853.6.peg.6531"/>
<dbReference type="Gene3D" id="3.55.10.10">
    <property type="entry name" value="Archease domain"/>
    <property type="match status" value="1"/>
</dbReference>
<evidence type="ECO:0000259" key="5">
    <source>
        <dbReference type="Pfam" id="PF01951"/>
    </source>
</evidence>
<proteinExistence type="inferred from homology"/>
<dbReference type="Proteomes" id="UP000032254">
    <property type="component" value="Unassembled WGS sequence"/>
</dbReference>
<protein>
    <submittedName>
        <fullName evidence="6">Archease</fullName>
    </submittedName>
</protein>
<dbReference type="AlphaFoldDB" id="A0A0D0WTA9"/>
<reference evidence="6 7" key="1">
    <citation type="submission" date="2015-01" db="EMBL/GenBank/DDBJ databases">
        <title>Sequencing and annotation of Micromonospora carbonacea strain JXNU-1 genome.</title>
        <authorList>
            <person name="Long Z."/>
            <person name="Huang Y."/>
            <person name="Jiang Y."/>
        </authorList>
    </citation>
    <scope>NUCLEOTIDE SEQUENCE [LARGE SCALE GENOMIC DNA]</scope>
    <source>
        <strain evidence="6 7">JXNU-1</strain>
    </source>
</reference>
<feature type="domain" description="Archease" evidence="5">
    <location>
        <begin position="12"/>
        <end position="142"/>
    </location>
</feature>
<keyword evidence="2" id="KW-0819">tRNA processing</keyword>
<evidence type="ECO:0000313" key="6">
    <source>
        <dbReference type="EMBL" id="KIR61904.1"/>
    </source>
</evidence>